<evidence type="ECO:0000256" key="9">
    <source>
        <dbReference type="SAM" id="SignalP"/>
    </source>
</evidence>
<keyword evidence="12" id="KW-1185">Reference proteome</keyword>
<evidence type="ECO:0000256" key="5">
    <source>
        <dbReference type="ARBA" id="ARBA00022734"/>
    </source>
</evidence>
<protein>
    <recommendedName>
        <fullName evidence="3">Protein OS-9 homolog</fullName>
    </recommendedName>
</protein>
<dbReference type="GO" id="GO:0005788">
    <property type="term" value="C:endoplasmic reticulum lumen"/>
    <property type="evidence" value="ECO:0007669"/>
    <property type="project" value="TreeGrafter"/>
</dbReference>
<feature type="domain" description="MRH" evidence="10">
    <location>
        <begin position="147"/>
        <end position="289"/>
    </location>
</feature>
<feature type="chain" id="PRO_5002174248" description="Protein OS-9 homolog" evidence="9">
    <location>
        <begin position="23"/>
        <end position="469"/>
    </location>
</feature>
<evidence type="ECO:0000256" key="7">
    <source>
        <dbReference type="ARBA" id="ARBA00023157"/>
    </source>
</evidence>
<dbReference type="HOGENOM" id="CLU_039533_0_0_1"/>
<feature type="region of interest" description="Disordered" evidence="8">
    <location>
        <begin position="432"/>
        <end position="469"/>
    </location>
</feature>
<feature type="compositionally biased region" description="Low complexity" evidence="8">
    <location>
        <begin position="317"/>
        <end position="332"/>
    </location>
</feature>
<feature type="region of interest" description="Disordered" evidence="8">
    <location>
        <begin position="311"/>
        <end position="367"/>
    </location>
</feature>
<evidence type="ECO:0000256" key="4">
    <source>
        <dbReference type="ARBA" id="ARBA00022729"/>
    </source>
</evidence>
<dbReference type="PANTHER" id="PTHR15414:SF0">
    <property type="entry name" value="ENDOPLASMIC RETICULUM LECTIN 1"/>
    <property type="match status" value="1"/>
</dbReference>
<comment type="subcellular location">
    <subcellularLocation>
        <location evidence="1">Endoplasmic reticulum membrane</location>
        <topology evidence="1">Peripheral membrane protein</topology>
        <orientation evidence="1">Lumenal side</orientation>
    </subcellularLocation>
</comment>
<dbReference type="GO" id="GO:0030246">
    <property type="term" value="F:carbohydrate binding"/>
    <property type="evidence" value="ECO:0007669"/>
    <property type="project" value="UniProtKB-KW"/>
</dbReference>
<dbReference type="InterPro" id="IPR012913">
    <property type="entry name" value="OS9-like_dom"/>
</dbReference>
<organism evidence="11 12">
    <name type="scientific">Amanita muscaria (strain Koide BX008)</name>
    <dbReference type="NCBI Taxonomy" id="946122"/>
    <lineage>
        <taxon>Eukaryota</taxon>
        <taxon>Fungi</taxon>
        <taxon>Dikarya</taxon>
        <taxon>Basidiomycota</taxon>
        <taxon>Agaricomycotina</taxon>
        <taxon>Agaricomycetes</taxon>
        <taxon>Agaricomycetidae</taxon>
        <taxon>Agaricales</taxon>
        <taxon>Pluteineae</taxon>
        <taxon>Amanitaceae</taxon>
        <taxon>Amanita</taxon>
    </lineage>
</organism>
<dbReference type="GO" id="GO:0030970">
    <property type="term" value="P:retrograde protein transport, ER to cytosol"/>
    <property type="evidence" value="ECO:0007669"/>
    <property type="project" value="TreeGrafter"/>
</dbReference>
<accession>A0A0C2XJL4</accession>
<dbReference type="Gene3D" id="2.70.130.10">
    <property type="entry name" value="Mannose-6-phosphate receptor binding domain"/>
    <property type="match status" value="1"/>
</dbReference>
<evidence type="ECO:0000313" key="11">
    <source>
        <dbReference type="EMBL" id="KIL69666.1"/>
    </source>
</evidence>
<dbReference type="SUPFAM" id="SSF50911">
    <property type="entry name" value="Mannose 6-phosphate receptor domain"/>
    <property type="match status" value="1"/>
</dbReference>
<dbReference type="GO" id="GO:0005789">
    <property type="term" value="C:endoplasmic reticulum membrane"/>
    <property type="evidence" value="ECO:0007669"/>
    <property type="project" value="UniProtKB-SubCell"/>
</dbReference>
<keyword evidence="7" id="KW-1015">Disulfide bond</keyword>
<dbReference type="InterPro" id="IPR044865">
    <property type="entry name" value="MRH_dom"/>
</dbReference>
<feature type="region of interest" description="Disordered" evidence="8">
    <location>
        <begin position="116"/>
        <end position="135"/>
    </location>
</feature>
<evidence type="ECO:0000256" key="6">
    <source>
        <dbReference type="ARBA" id="ARBA00022824"/>
    </source>
</evidence>
<reference evidence="11 12" key="1">
    <citation type="submission" date="2014-04" db="EMBL/GenBank/DDBJ databases">
        <title>Evolutionary Origins and Diversification of the Mycorrhizal Mutualists.</title>
        <authorList>
            <consortium name="DOE Joint Genome Institute"/>
            <consortium name="Mycorrhizal Genomics Consortium"/>
            <person name="Kohler A."/>
            <person name="Kuo A."/>
            <person name="Nagy L.G."/>
            <person name="Floudas D."/>
            <person name="Copeland A."/>
            <person name="Barry K.W."/>
            <person name="Cichocki N."/>
            <person name="Veneault-Fourrey C."/>
            <person name="LaButti K."/>
            <person name="Lindquist E.A."/>
            <person name="Lipzen A."/>
            <person name="Lundell T."/>
            <person name="Morin E."/>
            <person name="Murat C."/>
            <person name="Riley R."/>
            <person name="Ohm R."/>
            <person name="Sun H."/>
            <person name="Tunlid A."/>
            <person name="Henrissat B."/>
            <person name="Grigoriev I.V."/>
            <person name="Hibbett D.S."/>
            <person name="Martin F."/>
        </authorList>
    </citation>
    <scope>NUCLEOTIDE SEQUENCE [LARGE SCALE GENOMIC DNA]</scope>
    <source>
        <strain evidence="11 12">Koide BX008</strain>
    </source>
</reference>
<keyword evidence="5" id="KW-0430">Lectin</keyword>
<evidence type="ECO:0000256" key="8">
    <source>
        <dbReference type="SAM" id="MobiDB-lite"/>
    </source>
</evidence>
<evidence type="ECO:0000256" key="2">
    <source>
        <dbReference type="ARBA" id="ARBA00009918"/>
    </source>
</evidence>
<sequence>MRSLPALLALHTTLSLARLLHSLPDDPYAFPKFRVAFLTPPILNDTAQRWLSDGLRGGQAEFFDQSSSFRKEIDGVDAVQSQDTSSINSLPLSTGMYTLEHMKMGPRNSYICLIPEPPDISPSSTPDESDSEVSPARSWSLLQPLTGTCLYHRQGWFTYSYCHNQEIRQFKELLPVNPHHLGAYKPEEDPEWEAYTLGKAPTSPEPGADLTLAEQHAQAANLQLARSAGSRYLVQRWGDGTICDKTGKRREVEVQFHCSMTMADSIIFVKEAKTCSYVLVIHTPRLCGEPGFRSRLESSDETQISCREVVSDLNSESDATSTTASPTSAADTKVGQANAPLPVTDHPLKSTRPKAVSPPRMDVPSVGEEAKNKVYEELIRKTIEALFGPDSKSRSTESRQIEVLDDGSEFVIELLGDTELFDRQSETVERLLHDVKAEKNSAKAKSSDKGAEEQDRTSADDNTSDHDEL</sequence>
<dbReference type="PROSITE" id="PS51914">
    <property type="entry name" value="MRH"/>
    <property type="match status" value="1"/>
</dbReference>
<dbReference type="AlphaFoldDB" id="A0A0C2XJL4"/>
<name>A0A0C2XJL4_AMAMK</name>
<dbReference type="GO" id="GO:0030968">
    <property type="term" value="P:endoplasmic reticulum unfolded protein response"/>
    <property type="evidence" value="ECO:0007669"/>
    <property type="project" value="InterPro"/>
</dbReference>
<dbReference type="InterPro" id="IPR009011">
    <property type="entry name" value="Man6P_isomerase_rcpt-bd_dom_sf"/>
</dbReference>
<dbReference type="InterPro" id="IPR045149">
    <property type="entry name" value="OS-9-like"/>
</dbReference>
<comment type="similarity">
    <text evidence="2">Belongs to the OS-9 family.</text>
</comment>
<dbReference type="Pfam" id="PF07915">
    <property type="entry name" value="PRKCSH"/>
    <property type="match status" value="1"/>
</dbReference>
<feature type="signal peptide" evidence="9">
    <location>
        <begin position="1"/>
        <end position="22"/>
    </location>
</feature>
<evidence type="ECO:0000259" key="10">
    <source>
        <dbReference type="PROSITE" id="PS51914"/>
    </source>
</evidence>
<evidence type="ECO:0000256" key="3">
    <source>
        <dbReference type="ARBA" id="ARBA00018727"/>
    </source>
</evidence>
<keyword evidence="4 9" id="KW-0732">Signal</keyword>
<dbReference type="InParanoid" id="A0A0C2XJL4"/>
<evidence type="ECO:0000313" key="12">
    <source>
        <dbReference type="Proteomes" id="UP000054549"/>
    </source>
</evidence>
<gene>
    <name evidence="11" type="ORF">M378DRAFT_184075</name>
</gene>
<dbReference type="STRING" id="946122.A0A0C2XJL4"/>
<keyword evidence="6" id="KW-0256">Endoplasmic reticulum</keyword>
<evidence type="ECO:0000256" key="1">
    <source>
        <dbReference type="ARBA" id="ARBA00004367"/>
    </source>
</evidence>
<proteinExistence type="inferred from homology"/>
<dbReference type="PANTHER" id="PTHR15414">
    <property type="entry name" value="OS-9-RELATED"/>
    <property type="match status" value="1"/>
</dbReference>
<dbReference type="Proteomes" id="UP000054549">
    <property type="component" value="Unassembled WGS sequence"/>
</dbReference>
<dbReference type="OrthoDB" id="448954at2759"/>
<dbReference type="EMBL" id="KN818225">
    <property type="protein sequence ID" value="KIL69666.1"/>
    <property type="molecule type" value="Genomic_DNA"/>
</dbReference>